<evidence type="ECO:0000313" key="8">
    <source>
        <dbReference type="EMBL" id="AKT42565.1"/>
    </source>
</evidence>
<sequence length="109" mass="11804">MMNSAIGRLRVIGIVEGISFLLLLGVAMPLKYLGGIPMAVKIVGWAHGVLFVLFCSALAHAFFAARWSMFRGASVFFAALVPFGPFAIDGWLKREEQRLRGPDAPPAEA</sequence>
<comment type="subcellular location">
    <subcellularLocation>
        <location evidence="1">Cell membrane</location>
        <topology evidence="1">Multi-pass membrane protein</topology>
    </subcellularLocation>
</comment>
<feature type="domain" description="DUF3817" evidence="7">
    <location>
        <begin position="7"/>
        <end position="94"/>
    </location>
</feature>
<dbReference type="STRING" id="52.CMC5_067920"/>
<dbReference type="OrthoDB" id="1121311at2"/>
<evidence type="ECO:0000313" key="9">
    <source>
        <dbReference type="Proteomes" id="UP000067626"/>
    </source>
</evidence>
<feature type="transmembrane region" description="Helical" evidence="6">
    <location>
        <begin position="42"/>
        <end position="63"/>
    </location>
</feature>
<dbReference type="GO" id="GO:0005886">
    <property type="term" value="C:plasma membrane"/>
    <property type="evidence" value="ECO:0007669"/>
    <property type="project" value="UniProtKB-SubCell"/>
</dbReference>
<dbReference type="AlphaFoldDB" id="A0A0K1ENU7"/>
<proteinExistence type="predicted"/>
<dbReference type="EMBL" id="CP012159">
    <property type="protein sequence ID" value="AKT42565.1"/>
    <property type="molecule type" value="Genomic_DNA"/>
</dbReference>
<reference evidence="8 9" key="1">
    <citation type="submission" date="2015-07" db="EMBL/GenBank/DDBJ databases">
        <title>Genome analysis of myxobacterium Chondromyces crocatus Cm c5 reveals a high potential for natural compound synthesis and the genetic basis for the loss of fruiting body formation.</title>
        <authorList>
            <person name="Zaburannyi N."/>
            <person name="Bunk B."/>
            <person name="Maier J."/>
            <person name="Overmann J."/>
            <person name="Mueller R."/>
        </authorList>
    </citation>
    <scope>NUCLEOTIDE SEQUENCE [LARGE SCALE GENOMIC DNA]</scope>
    <source>
        <strain evidence="8 9">Cm c5</strain>
    </source>
</reference>
<protein>
    <submittedName>
        <fullName evidence="8">Membrane protein</fullName>
    </submittedName>
</protein>
<gene>
    <name evidence="8" type="ORF">CMC5_067920</name>
</gene>
<evidence type="ECO:0000256" key="4">
    <source>
        <dbReference type="ARBA" id="ARBA00022989"/>
    </source>
</evidence>
<keyword evidence="3 6" id="KW-0812">Transmembrane</keyword>
<dbReference type="PANTHER" id="PTHR40077:SF1">
    <property type="entry name" value="MEMBRANE PROTEIN"/>
    <property type="match status" value="1"/>
</dbReference>
<evidence type="ECO:0000256" key="1">
    <source>
        <dbReference type="ARBA" id="ARBA00004651"/>
    </source>
</evidence>
<keyword evidence="4 6" id="KW-1133">Transmembrane helix</keyword>
<dbReference type="InterPro" id="IPR023845">
    <property type="entry name" value="DUF3817_TM"/>
</dbReference>
<name>A0A0K1ENU7_CHOCO</name>
<dbReference type="PATRIC" id="fig|52.7.peg.7455"/>
<evidence type="ECO:0000259" key="7">
    <source>
        <dbReference type="Pfam" id="PF12823"/>
    </source>
</evidence>
<evidence type="ECO:0000256" key="6">
    <source>
        <dbReference type="SAM" id="Phobius"/>
    </source>
</evidence>
<dbReference type="Proteomes" id="UP000067626">
    <property type="component" value="Chromosome"/>
</dbReference>
<dbReference type="KEGG" id="ccro:CMC5_067920"/>
<dbReference type="Pfam" id="PF12823">
    <property type="entry name" value="DUF3817"/>
    <property type="match status" value="1"/>
</dbReference>
<evidence type="ECO:0000256" key="2">
    <source>
        <dbReference type="ARBA" id="ARBA00022475"/>
    </source>
</evidence>
<accession>A0A0K1ENU7</accession>
<feature type="transmembrane region" description="Helical" evidence="6">
    <location>
        <begin position="69"/>
        <end position="92"/>
    </location>
</feature>
<evidence type="ECO:0000256" key="3">
    <source>
        <dbReference type="ARBA" id="ARBA00022692"/>
    </source>
</evidence>
<keyword evidence="9" id="KW-1185">Reference proteome</keyword>
<dbReference type="RefSeq" id="WP_050434170.1">
    <property type="nucleotide sequence ID" value="NZ_CP012159.1"/>
</dbReference>
<dbReference type="PANTHER" id="PTHR40077">
    <property type="entry name" value="MEMBRANE PROTEIN-RELATED"/>
    <property type="match status" value="1"/>
</dbReference>
<organism evidence="8 9">
    <name type="scientific">Chondromyces crocatus</name>
    <dbReference type="NCBI Taxonomy" id="52"/>
    <lineage>
        <taxon>Bacteria</taxon>
        <taxon>Pseudomonadati</taxon>
        <taxon>Myxococcota</taxon>
        <taxon>Polyangia</taxon>
        <taxon>Polyangiales</taxon>
        <taxon>Polyangiaceae</taxon>
        <taxon>Chondromyces</taxon>
    </lineage>
</organism>
<keyword evidence="2" id="KW-1003">Cell membrane</keyword>
<keyword evidence="5 6" id="KW-0472">Membrane</keyword>
<evidence type="ECO:0000256" key="5">
    <source>
        <dbReference type="ARBA" id="ARBA00023136"/>
    </source>
</evidence>
<feature type="transmembrane region" description="Helical" evidence="6">
    <location>
        <begin position="12"/>
        <end position="30"/>
    </location>
</feature>
<dbReference type="NCBIfam" id="TIGR03954">
    <property type="entry name" value="integ_memb_HG"/>
    <property type="match status" value="1"/>
</dbReference>